<reference evidence="7 8" key="1">
    <citation type="submission" date="2014-05" db="EMBL/GenBank/DDBJ databases">
        <title>Draft genome sequence of a rare smut relative, Tilletiaria anomala UBC 951.</title>
        <authorList>
            <consortium name="DOE Joint Genome Institute"/>
            <person name="Toome M."/>
            <person name="Kuo A."/>
            <person name="Henrissat B."/>
            <person name="Lipzen A."/>
            <person name="Tritt A."/>
            <person name="Yoshinaga Y."/>
            <person name="Zane M."/>
            <person name="Barry K."/>
            <person name="Grigoriev I.V."/>
            <person name="Spatafora J.W."/>
            <person name="Aimea M.C."/>
        </authorList>
    </citation>
    <scope>NUCLEOTIDE SEQUENCE [LARGE SCALE GENOMIC DNA]</scope>
    <source>
        <strain evidence="7 8">UBC 951</strain>
    </source>
</reference>
<feature type="compositionally biased region" description="Basic and acidic residues" evidence="5">
    <location>
        <begin position="1288"/>
        <end position="1310"/>
    </location>
</feature>
<name>A0A066WEP3_TILAU</name>
<dbReference type="STRING" id="1037660.A0A066WEP3"/>
<sequence>MVQSSWQDRHQQIDTILDEAAVKQALCAFCVARKTVTDQSSTIQHDEGHAENNELTPTEATSSTFLGKRNRAIDLAVALVWSSQHIKPHRDANLCRRNAMPLLKRLPRTMINENDFSPLNNLQRGGTGMVDVVRCKNDRRLYVLKSILKGAARREPYRMVPMTEKMLLLKATTEAQGQDSEEPLVGHEKHCYTPRLLAAFQSSGSLHLVLEYFPAGDLEALLEAAGQADASYPGKSKKGGLLLESWVKGYAIDVVAAVAWLHEQGFAHRDIKPSNFLLHRSGHLKLCDFGTAAPFSQFDSAMCPPLPSSAASGVSAGSSAAESSSSPAKTRRVHQFYCQKPAGTCDYIAPEILLYEEAKLARAAILRRFSSSSCSTTSAISSCPASPDQSGYSSVSSASAADTTTTSTSYSDSRHDVSSMSKSAAHVQLEQEAPGAYGPEVDWWSVGVMLYEMTYGKLPFWAVSPEEAWYKIRNHETYFQLNSSVTVSSQLKSLLRKLLSKAENRLGKHGSHEIKAHALFGDVDWDHHWDIEPPFIPSVGGKQGNTAGMTASPVAGVRDLLDFEEPSVLHSPMNTAGDSTSMFSSFDQSSGLSGFLNANQHVPLFMDSFDQAEAAVAATRQQHAPPERTSMLGELIGADDWEDVDCDWVGFSHRPRPTAFSSSTGKGLRTTSAPSVVTTAASHVPLIPERKEAELAEAAGQVANEQLRQHGMLDSPAGPMPAQPFVSTPYVPRISEMAARTELALLADASPQGHTVEALSRMRVSSSPNLVTPARKISLSNFSSVINGVGEGAKAPQSAVPASPYPFPVASSVRKPFMQQPHRSGWSATAALRRNDLDRARSATPGGHSMGSDTRCSGGSTAKREVSESQAFYVMMSAVAKSAKKAQQGKMWRPKTQAPGAHDEEEDEEDFSTPEKFRHKSPFFVVGPRPAPRVEQPQQSPRTGFSVPHDHAKVPTSSGGPDSLAQKDWPSAVQRVGGIPKSDSNSSIASTQSNYGGNFVTRLNDPMWSAPGIELTSIQNVQENPQTAANNAALFEDGDDDEDFDGALLHDLAGGGDDAGELRHAKSRRQMRLKALQRDTPSRTSTLKSPALLDLSLTALHGSASASMSEDTPASRGGDVPSTAGHIDAEAGARRASTHEDALALLSSSPTAAVRRRESSQGSMCSGGGGAEAGTGAGSGLGSGLSAGAGGSLNRSTSPAYISLLESYRRGASDGLGVGITLNPARGGDENRFARRASVGDFSLLMRQRSFSLASNSGASAHDEPAVTGGAGERLGVLPTLAPSGSARLHESSRPMHRKNSEEVLSDFRKGTHRPPRKAFGKAVSMPPPARSTTMGMVIGFVTAADTTFDVIREDTSQAFVSLDSRLDGDVSTDGDAFGSCAQVPPASPLLQRRSVRMRSSISKGSASTASGGLKSKASGSSTTAAATPVAATTTTKWRQDHSSHAGLTLFQDAPRSPSKQPTRARCDASTPGSGSASDGTSSPMTRLLRRRSKEHALFHTHVLGGIENRLQSVQMSLQALGEFGAAPVVGESKESSRAQAKPAGTNVVASPPRRKKLLPEERAKEEMPTAATGVTPRRKLR</sequence>
<feature type="region of interest" description="Disordered" evidence="5">
    <location>
        <begin position="1532"/>
        <end position="1582"/>
    </location>
</feature>
<dbReference type="OrthoDB" id="3359639at2759"/>
<feature type="region of interest" description="Disordered" evidence="5">
    <location>
        <begin position="1104"/>
        <end position="1125"/>
    </location>
</feature>
<feature type="region of interest" description="Disordered" evidence="5">
    <location>
        <begin position="40"/>
        <end position="63"/>
    </location>
</feature>
<feature type="region of interest" description="Disordered" evidence="5">
    <location>
        <begin position="1377"/>
        <end position="1487"/>
    </location>
</feature>
<keyword evidence="1" id="KW-0597">Phosphoprotein</keyword>
<feature type="region of interest" description="Disordered" evidence="5">
    <location>
        <begin position="375"/>
        <end position="398"/>
    </location>
</feature>
<dbReference type="RefSeq" id="XP_013245154.1">
    <property type="nucleotide sequence ID" value="XM_013389700.1"/>
</dbReference>
<feature type="region of interest" description="Disordered" evidence="5">
    <location>
        <begin position="1284"/>
        <end position="1328"/>
    </location>
</feature>
<feature type="compositionally biased region" description="Polar residues" evidence="5">
    <location>
        <begin position="53"/>
        <end position="63"/>
    </location>
</feature>
<dbReference type="Gene3D" id="3.30.200.20">
    <property type="entry name" value="Phosphorylase Kinase, domain 1"/>
    <property type="match status" value="1"/>
</dbReference>
<evidence type="ECO:0000256" key="3">
    <source>
        <dbReference type="ARBA" id="ARBA00047899"/>
    </source>
</evidence>
<dbReference type="SMART" id="SM00220">
    <property type="entry name" value="S_TKc"/>
    <property type="match status" value="1"/>
</dbReference>
<dbReference type="GO" id="GO:0005856">
    <property type="term" value="C:cytoskeleton"/>
    <property type="evidence" value="ECO:0007669"/>
    <property type="project" value="TreeGrafter"/>
</dbReference>
<keyword evidence="8" id="KW-1185">Reference proteome</keyword>
<dbReference type="Gene3D" id="1.10.510.10">
    <property type="entry name" value="Transferase(Phosphotransferase) domain 1"/>
    <property type="match status" value="2"/>
</dbReference>
<dbReference type="PANTHER" id="PTHR22988">
    <property type="entry name" value="MYOTONIC DYSTROPHY S/T KINASE-RELATED"/>
    <property type="match status" value="1"/>
</dbReference>
<dbReference type="GeneID" id="25261921"/>
<feature type="compositionally biased region" description="Low complexity" evidence="5">
    <location>
        <begin position="1400"/>
        <end position="1437"/>
    </location>
</feature>
<feature type="domain" description="Protein kinase" evidence="6">
    <location>
        <begin position="116"/>
        <end position="520"/>
    </location>
</feature>
<comment type="caution">
    <text evidence="7">The sequence shown here is derived from an EMBL/GenBank/DDBJ whole genome shotgun (WGS) entry which is preliminary data.</text>
</comment>
<organism evidence="7 8">
    <name type="scientific">Tilletiaria anomala (strain ATCC 24038 / CBS 436.72 / UBC 951)</name>
    <dbReference type="NCBI Taxonomy" id="1037660"/>
    <lineage>
        <taxon>Eukaryota</taxon>
        <taxon>Fungi</taxon>
        <taxon>Dikarya</taxon>
        <taxon>Basidiomycota</taxon>
        <taxon>Ustilaginomycotina</taxon>
        <taxon>Exobasidiomycetes</taxon>
        <taxon>Georgefischeriales</taxon>
        <taxon>Tilletiariaceae</taxon>
        <taxon>Tilletiaria</taxon>
    </lineage>
</organism>
<feature type="compositionally biased region" description="Acidic residues" evidence="5">
    <location>
        <begin position="903"/>
        <end position="912"/>
    </location>
</feature>
<evidence type="ECO:0000313" key="8">
    <source>
        <dbReference type="Proteomes" id="UP000027361"/>
    </source>
</evidence>
<dbReference type="Pfam" id="PF00069">
    <property type="entry name" value="Pkinase"/>
    <property type="match status" value="2"/>
</dbReference>
<evidence type="ECO:0000313" key="7">
    <source>
        <dbReference type="EMBL" id="KDN52392.1"/>
    </source>
</evidence>
<evidence type="ECO:0000256" key="1">
    <source>
        <dbReference type="ARBA" id="ARBA00022553"/>
    </source>
</evidence>
<evidence type="ECO:0000256" key="5">
    <source>
        <dbReference type="SAM" id="MobiDB-lite"/>
    </source>
</evidence>
<dbReference type="GO" id="GO:0031032">
    <property type="term" value="P:actomyosin structure organization"/>
    <property type="evidence" value="ECO:0007669"/>
    <property type="project" value="TreeGrafter"/>
</dbReference>
<evidence type="ECO:0000256" key="2">
    <source>
        <dbReference type="ARBA" id="ARBA00038271"/>
    </source>
</evidence>
<comment type="catalytic activity">
    <reaction evidence="3">
        <text>L-threonyl-[protein] + ATP = O-phospho-L-threonyl-[protein] + ADP + H(+)</text>
        <dbReference type="Rhea" id="RHEA:46608"/>
        <dbReference type="Rhea" id="RHEA-COMP:11060"/>
        <dbReference type="Rhea" id="RHEA-COMP:11605"/>
        <dbReference type="ChEBI" id="CHEBI:15378"/>
        <dbReference type="ChEBI" id="CHEBI:30013"/>
        <dbReference type="ChEBI" id="CHEBI:30616"/>
        <dbReference type="ChEBI" id="CHEBI:61977"/>
        <dbReference type="ChEBI" id="CHEBI:456216"/>
        <dbReference type="EC" id="2.7.11.1"/>
    </reaction>
</comment>
<dbReference type="PROSITE" id="PS50011">
    <property type="entry name" value="PROTEIN_KINASE_DOM"/>
    <property type="match status" value="1"/>
</dbReference>
<dbReference type="InterPro" id="IPR050839">
    <property type="entry name" value="Rho-assoc_Ser/Thr_Kinase"/>
</dbReference>
<comment type="similarity">
    <text evidence="2">Belongs to the protein kinase superfamily. STE Ser/Thr protein kinase family. COT1 subfamily.</text>
</comment>
<dbReference type="EMBL" id="JMSN01000011">
    <property type="protein sequence ID" value="KDN52392.1"/>
    <property type="molecule type" value="Genomic_DNA"/>
</dbReference>
<feature type="compositionally biased region" description="Basic residues" evidence="5">
    <location>
        <begin position="1311"/>
        <end position="1320"/>
    </location>
</feature>
<dbReference type="SUPFAM" id="SSF56112">
    <property type="entry name" value="Protein kinase-like (PK-like)"/>
    <property type="match status" value="1"/>
</dbReference>
<dbReference type="GO" id="GO:0004674">
    <property type="term" value="F:protein serine/threonine kinase activity"/>
    <property type="evidence" value="ECO:0007669"/>
    <property type="project" value="UniProtKB-EC"/>
</dbReference>
<evidence type="ECO:0000256" key="4">
    <source>
        <dbReference type="ARBA" id="ARBA00048679"/>
    </source>
</evidence>
<feature type="region of interest" description="Disordered" evidence="5">
    <location>
        <begin position="840"/>
        <end position="863"/>
    </location>
</feature>
<comment type="catalytic activity">
    <reaction evidence="4">
        <text>L-seryl-[protein] + ATP = O-phospho-L-seryl-[protein] + ADP + H(+)</text>
        <dbReference type="Rhea" id="RHEA:17989"/>
        <dbReference type="Rhea" id="RHEA-COMP:9863"/>
        <dbReference type="Rhea" id="RHEA-COMP:11604"/>
        <dbReference type="ChEBI" id="CHEBI:15378"/>
        <dbReference type="ChEBI" id="CHEBI:29999"/>
        <dbReference type="ChEBI" id="CHEBI:30616"/>
        <dbReference type="ChEBI" id="CHEBI:83421"/>
        <dbReference type="ChEBI" id="CHEBI:456216"/>
        <dbReference type="EC" id="2.7.11.1"/>
    </reaction>
</comment>
<dbReference type="InParanoid" id="A0A066WEP3"/>
<feature type="compositionally biased region" description="Polar residues" evidence="5">
    <location>
        <begin position="1471"/>
        <end position="1485"/>
    </location>
</feature>
<feature type="compositionally biased region" description="Polar residues" evidence="5">
    <location>
        <begin position="851"/>
        <end position="860"/>
    </location>
</feature>
<feature type="region of interest" description="Disordered" evidence="5">
    <location>
        <begin position="884"/>
        <end position="997"/>
    </location>
</feature>
<dbReference type="PROSITE" id="PS00108">
    <property type="entry name" value="PROTEIN_KINASE_ST"/>
    <property type="match status" value="1"/>
</dbReference>
<dbReference type="InterPro" id="IPR000719">
    <property type="entry name" value="Prot_kinase_dom"/>
</dbReference>
<dbReference type="PANTHER" id="PTHR22988:SF71">
    <property type="entry name" value="CITRON RHO-INTERACTING KINASE"/>
    <property type="match status" value="1"/>
</dbReference>
<dbReference type="GO" id="GO:0005524">
    <property type="term" value="F:ATP binding"/>
    <property type="evidence" value="ECO:0007669"/>
    <property type="project" value="InterPro"/>
</dbReference>
<feature type="compositionally biased region" description="Polar residues" evidence="5">
    <location>
        <begin position="982"/>
        <end position="996"/>
    </location>
</feature>
<feature type="region of interest" description="Disordered" evidence="5">
    <location>
        <begin position="1146"/>
        <end position="1171"/>
    </location>
</feature>
<dbReference type="HOGENOM" id="CLU_245056_0_0_1"/>
<feature type="compositionally biased region" description="Basic and acidic residues" evidence="5">
    <location>
        <begin position="1558"/>
        <end position="1568"/>
    </location>
</feature>
<dbReference type="InterPro" id="IPR011009">
    <property type="entry name" value="Kinase-like_dom_sf"/>
</dbReference>
<accession>A0A066WEP3</accession>
<proteinExistence type="inferred from homology"/>
<dbReference type="InterPro" id="IPR008271">
    <property type="entry name" value="Ser/Thr_kinase_AS"/>
</dbReference>
<dbReference type="GO" id="GO:0005737">
    <property type="term" value="C:cytoplasm"/>
    <property type="evidence" value="ECO:0007669"/>
    <property type="project" value="TreeGrafter"/>
</dbReference>
<dbReference type="Proteomes" id="UP000027361">
    <property type="component" value="Unassembled WGS sequence"/>
</dbReference>
<gene>
    <name evidence="7" type="ORF">K437DRAFT_18383</name>
</gene>
<protein>
    <recommendedName>
        <fullName evidence="6">Protein kinase domain-containing protein</fullName>
    </recommendedName>
</protein>
<evidence type="ECO:0000259" key="6">
    <source>
        <dbReference type="PROSITE" id="PS50011"/>
    </source>
</evidence>